<gene>
    <name evidence="1" type="ORF">E7Z73_03505</name>
</gene>
<dbReference type="AlphaFoldDB" id="A0A8T3V9P4"/>
<reference evidence="1" key="1">
    <citation type="submission" date="2019-04" db="EMBL/GenBank/DDBJ databases">
        <title>Evolution of Biomass-Degrading Anaerobic Consortia Revealed by Metagenomics.</title>
        <authorList>
            <person name="Peng X."/>
        </authorList>
    </citation>
    <scope>NUCLEOTIDE SEQUENCE</scope>
    <source>
        <strain evidence="1">SIG12</strain>
    </source>
</reference>
<dbReference type="SUPFAM" id="SSF53335">
    <property type="entry name" value="S-adenosyl-L-methionine-dependent methyltransferases"/>
    <property type="match status" value="1"/>
</dbReference>
<dbReference type="CDD" id="cd02440">
    <property type="entry name" value="AdoMet_MTases"/>
    <property type="match status" value="1"/>
</dbReference>
<dbReference type="RefSeq" id="WP_303736443.1">
    <property type="nucleotide sequence ID" value="NZ_SUTE01000030.1"/>
</dbReference>
<dbReference type="EMBL" id="SUTE01000030">
    <property type="protein sequence ID" value="MBE6504799.1"/>
    <property type="molecule type" value="Genomic_DNA"/>
</dbReference>
<dbReference type="GO" id="GO:0032259">
    <property type="term" value="P:methylation"/>
    <property type="evidence" value="ECO:0007669"/>
    <property type="project" value="UniProtKB-KW"/>
</dbReference>
<accession>A0A8T3V9P4</accession>
<name>A0A8T3V9P4_9EURY</name>
<dbReference type="Proteomes" id="UP000762703">
    <property type="component" value="Unassembled WGS sequence"/>
</dbReference>
<dbReference type="InterPro" id="IPR029063">
    <property type="entry name" value="SAM-dependent_MTases_sf"/>
</dbReference>
<keyword evidence="1" id="KW-0808">Transferase</keyword>
<dbReference type="GO" id="GO:0008168">
    <property type="term" value="F:methyltransferase activity"/>
    <property type="evidence" value="ECO:0007669"/>
    <property type="project" value="UniProtKB-KW"/>
</dbReference>
<evidence type="ECO:0000313" key="2">
    <source>
        <dbReference type="Proteomes" id="UP000762703"/>
    </source>
</evidence>
<protein>
    <submittedName>
        <fullName evidence="1">Class I SAM-dependent methyltransferase</fullName>
    </submittedName>
</protein>
<proteinExistence type="predicted"/>
<keyword evidence="1" id="KW-0489">Methyltransferase</keyword>
<dbReference type="Gene3D" id="3.40.50.150">
    <property type="entry name" value="Vaccinia Virus protein VP39"/>
    <property type="match status" value="1"/>
</dbReference>
<organism evidence="1 2">
    <name type="scientific">Methanobrevibacter millerae</name>
    <dbReference type="NCBI Taxonomy" id="230361"/>
    <lineage>
        <taxon>Archaea</taxon>
        <taxon>Methanobacteriati</taxon>
        <taxon>Methanobacteriota</taxon>
        <taxon>Methanomada group</taxon>
        <taxon>Methanobacteria</taxon>
        <taxon>Methanobacteriales</taxon>
        <taxon>Methanobacteriaceae</taxon>
        <taxon>Methanobrevibacter</taxon>
    </lineage>
</organism>
<evidence type="ECO:0000313" key="1">
    <source>
        <dbReference type="EMBL" id="MBE6504799.1"/>
    </source>
</evidence>
<comment type="caution">
    <text evidence="1">The sequence shown here is derived from an EMBL/GenBank/DDBJ whole genome shotgun (WGS) entry which is preliminary data.</text>
</comment>
<dbReference type="Pfam" id="PF13489">
    <property type="entry name" value="Methyltransf_23"/>
    <property type="match status" value="1"/>
</dbReference>
<sequence length="233" mass="27771">MSNLKNKILSKSNQYNFYKDNYNKLLEENRILKESLPDKNMFKSQLRGSSVDKGKIVFLNWLFNNVEKNERILDVGFGSGTYGKLLKAFYYQNIDGIDAWPEEIEKMGLNYIYDNIFIEDILDFEFEHYDLIIMGDVLEHIPLKESKELLNKFINGKASKLFIQVPYMYENHHAWNNNPYEIHHQDEINKEYMEREFPFLELIDIQIVDHELTALGRQTGQDTEFATYVWKKE</sequence>